<accession>A0A060Z829</accession>
<organism evidence="1 2">
    <name type="scientific">Oncorhynchus mykiss</name>
    <name type="common">Rainbow trout</name>
    <name type="synonym">Salmo gairdneri</name>
    <dbReference type="NCBI Taxonomy" id="8022"/>
    <lineage>
        <taxon>Eukaryota</taxon>
        <taxon>Metazoa</taxon>
        <taxon>Chordata</taxon>
        <taxon>Craniata</taxon>
        <taxon>Vertebrata</taxon>
        <taxon>Euteleostomi</taxon>
        <taxon>Actinopterygii</taxon>
        <taxon>Neopterygii</taxon>
        <taxon>Teleostei</taxon>
        <taxon>Protacanthopterygii</taxon>
        <taxon>Salmoniformes</taxon>
        <taxon>Salmonidae</taxon>
        <taxon>Salmoninae</taxon>
        <taxon>Oncorhynchus</taxon>
    </lineage>
</organism>
<dbReference type="AlphaFoldDB" id="A0A060Z829"/>
<sequence length="202" mass="22623">TFFFFPIVTVRLFTPCVTRCCCLCHTALLYLGLVAVVNENLFSTSLPGEIKIIKHMHSTHTARHTLHTLLHYTLLHTQTVPQSHPSIHRLKETLSIFTLLGTSALQCFLTGVCHQCVFTMCVFYECVLTNSLSSSSCIYQGEHLGLGTRTNIYAGVLKVKSEEDAGYYPSQELKVVLKVLGSGHRDISLVRHTYTIYIMGLL</sequence>
<reference evidence="1" key="1">
    <citation type="journal article" date="2014" name="Nat. Commun.">
        <title>The rainbow trout genome provides novel insights into evolution after whole-genome duplication in vertebrates.</title>
        <authorList>
            <person name="Berthelot C."/>
            <person name="Brunet F."/>
            <person name="Chalopin D."/>
            <person name="Juanchich A."/>
            <person name="Bernard M."/>
            <person name="Noel B."/>
            <person name="Bento P."/>
            <person name="Da Silva C."/>
            <person name="Labadie K."/>
            <person name="Alberti A."/>
            <person name="Aury J.M."/>
            <person name="Louis A."/>
            <person name="Dehais P."/>
            <person name="Bardou P."/>
            <person name="Montfort J."/>
            <person name="Klopp C."/>
            <person name="Cabau C."/>
            <person name="Gaspin C."/>
            <person name="Thorgaard G.H."/>
            <person name="Boussaha M."/>
            <person name="Quillet E."/>
            <person name="Guyomard R."/>
            <person name="Galiana D."/>
            <person name="Bobe J."/>
            <person name="Volff J.N."/>
            <person name="Genet C."/>
            <person name="Wincker P."/>
            <person name="Jaillon O."/>
            <person name="Roest Crollius H."/>
            <person name="Guiguen Y."/>
        </authorList>
    </citation>
    <scope>NUCLEOTIDE SEQUENCE [LARGE SCALE GENOMIC DNA]</scope>
</reference>
<feature type="non-terminal residue" evidence="1">
    <location>
        <position position="1"/>
    </location>
</feature>
<dbReference type="PaxDb" id="8022-A0A060Z829"/>
<dbReference type="STRING" id="8022.A0A060Z829"/>
<name>A0A060Z829_ONCMY</name>
<proteinExistence type="predicted"/>
<dbReference type="Proteomes" id="UP000193380">
    <property type="component" value="Unassembled WGS sequence"/>
</dbReference>
<protein>
    <submittedName>
        <fullName evidence="1">Uncharacterized protein</fullName>
    </submittedName>
</protein>
<evidence type="ECO:0000313" key="1">
    <source>
        <dbReference type="EMBL" id="CDR00042.1"/>
    </source>
</evidence>
<reference evidence="1" key="2">
    <citation type="submission" date="2014-03" db="EMBL/GenBank/DDBJ databases">
        <authorList>
            <person name="Genoscope - CEA"/>
        </authorList>
    </citation>
    <scope>NUCLEOTIDE SEQUENCE</scope>
</reference>
<dbReference type="Gene3D" id="3.30.200.20">
    <property type="entry name" value="Phosphorylase Kinase, domain 1"/>
    <property type="match status" value="1"/>
</dbReference>
<dbReference type="EMBL" id="FR952489">
    <property type="protein sequence ID" value="CDR00042.1"/>
    <property type="molecule type" value="Genomic_DNA"/>
</dbReference>
<evidence type="ECO:0000313" key="2">
    <source>
        <dbReference type="Proteomes" id="UP000193380"/>
    </source>
</evidence>
<gene>
    <name evidence="1" type="ORF">GSONMT00020334001</name>
</gene>